<evidence type="ECO:0000313" key="3">
    <source>
        <dbReference type="Proteomes" id="UP000272942"/>
    </source>
</evidence>
<evidence type="ECO:0000313" key="4">
    <source>
        <dbReference type="WBParaSite" id="ECPE_0001749201-mRNA-1"/>
    </source>
</evidence>
<organism evidence="4">
    <name type="scientific">Echinostoma caproni</name>
    <dbReference type="NCBI Taxonomy" id="27848"/>
    <lineage>
        <taxon>Eukaryota</taxon>
        <taxon>Metazoa</taxon>
        <taxon>Spiralia</taxon>
        <taxon>Lophotrochozoa</taxon>
        <taxon>Platyhelminthes</taxon>
        <taxon>Trematoda</taxon>
        <taxon>Digenea</taxon>
        <taxon>Plagiorchiida</taxon>
        <taxon>Echinostomata</taxon>
        <taxon>Echinostomatoidea</taxon>
        <taxon>Echinostomatidae</taxon>
        <taxon>Echinostoma</taxon>
    </lineage>
</organism>
<reference evidence="2 3" key="2">
    <citation type="submission" date="2018-11" db="EMBL/GenBank/DDBJ databases">
        <authorList>
            <consortium name="Pathogen Informatics"/>
        </authorList>
    </citation>
    <scope>NUCLEOTIDE SEQUENCE [LARGE SCALE GENOMIC DNA]</scope>
    <source>
        <strain evidence="2 3">Egypt</strain>
    </source>
</reference>
<feature type="region of interest" description="Disordered" evidence="1">
    <location>
        <begin position="1"/>
        <end position="31"/>
    </location>
</feature>
<accession>A0A183BE12</accession>
<dbReference type="WBParaSite" id="ECPE_0001749201-mRNA-1">
    <property type="protein sequence ID" value="ECPE_0001749201-mRNA-1"/>
    <property type="gene ID" value="ECPE_0001749201"/>
</dbReference>
<evidence type="ECO:0000313" key="2">
    <source>
        <dbReference type="EMBL" id="VDP94740.1"/>
    </source>
</evidence>
<protein>
    <submittedName>
        <fullName evidence="2 4">Uncharacterized protein</fullName>
    </submittedName>
</protein>
<sequence>MSPIPPPSRSSGSSDDPANSKTSDGNSAAVLSCPTSNAVQFSSNPPPAEALLRPRCPFKLATLNVDTDAYRTTGRFSSYARDPSHR</sequence>
<feature type="compositionally biased region" description="Low complexity" evidence="1">
    <location>
        <begin position="9"/>
        <end position="20"/>
    </location>
</feature>
<reference evidence="4" key="1">
    <citation type="submission" date="2016-06" db="UniProtKB">
        <authorList>
            <consortium name="WormBaseParasite"/>
        </authorList>
    </citation>
    <scope>IDENTIFICATION</scope>
</reference>
<evidence type="ECO:0000256" key="1">
    <source>
        <dbReference type="SAM" id="MobiDB-lite"/>
    </source>
</evidence>
<dbReference type="AlphaFoldDB" id="A0A183BE12"/>
<keyword evidence="3" id="KW-1185">Reference proteome</keyword>
<dbReference type="EMBL" id="UZAN01069357">
    <property type="protein sequence ID" value="VDP94740.1"/>
    <property type="molecule type" value="Genomic_DNA"/>
</dbReference>
<gene>
    <name evidence="2" type="ORF">ECPE_LOCUS17447</name>
</gene>
<dbReference type="Proteomes" id="UP000272942">
    <property type="component" value="Unassembled WGS sequence"/>
</dbReference>
<proteinExistence type="predicted"/>
<name>A0A183BE12_9TREM</name>